<organism evidence="4 5">
    <name type="scientific">Mycolicibacterium frederiksbergense</name>
    <dbReference type="NCBI Taxonomy" id="117567"/>
    <lineage>
        <taxon>Bacteria</taxon>
        <taxon>Bacillati</taxon>
        <taxon>Actinomycetota</taxon>
        <taxon>Actinomycetes</taxon>
        <taxon>Mycobacteriales</taxon>
        <taxon>Mycobacteriaceae</taxon>
        <taxon>Mycolicibacterium</taxon>
    </lineage>
</organism>
<dbReference type="Proteomes" id="UP000501849">
    <property type="component" value="Plasmid unnamed1"/>
</dbReference>
<sequence>MRSISRVLARKGLSDNAMVRQVQTLFRLSGTKQPNRGFEYNRAITNWRWQVLRSAMKFVGVLLVGAVMAMTASPLAAAHVGAYLDGGGAGETGLITLRVPGESDKPPTTKVEVRIPDDIQIRTVRVQPIAGWTIDITKKKTNPTIFRDDGTAVNEVVSSVTWTATGPGIMPGQFDDFVLEAGPLPDVEALTLPTFQTFADGSTDAWTDTAPEETDPEYPAPSVSLAVGPETPLDGGNGGSGLTSVIAWTALGFAVIAVALGLFAIDRARRSAESASLGATATPRGSEITE</sequence>
<keyword evidence="4" id="KW-0614">Plasmid</keyword>
<dbReference type="KEGG" id="mfre:EXE63_01535"/>
<evidence type="ECO:0000313" key="4">
    <source>
        <dbReference type="EMBL" id="QIV79726.1"/>
    </source>
</evidence>
<accession>A0A6H0RXT8</accession>
<reference evidence="4 5" key="1">
    <citation type="submission" date="2019-04" db="EMBL/GenBank/DDBJ databases">
        <title>Draft, Whole-Genome Sequence of the Anthracene-degrading Mycobacterium frederiksbergense LB501T, Isolated from a Polycyclic Aromatic Hydrocarbon (PAH)-Contaminated Soil.</title>
        <authorList>
            <person name="Augelletti F."/>
        </authorList>
    </citation>
    <scope>NUCLEOTIDE SEQUENCE [LARGE SCALE GENOMIC DNA]</scope>
    <source>
        <strain evidence="4 5">LB 501T</strain>
        <plasmid evidence="4 5">unnamed1</plasmid>
    </source>
</reference>
<dbReference type="Gene3D" id="2.60.40.2230">
    <property type="entry name" value="Uncharacterised protein YcnI-like PF07987, DUF1775"/>
    <property type="match status" value="1"/>
</dbReference>
<dbReference type="EMBL" id="CP038797">
    <property type="protein sequence ID" value="QIV79726.1"/>
    <property type="molecule type" value="Genomic_DNA"/>
</dbReference>
<protein>
    <submittedName>
        <fullName evidence="4">DUF1775 domain-containing protein</fullName>
    </submittedName>
</protein>
<evidence type="ECO:0000313" key="5">
    <source>
        <dbReference type="Proteomes" id="UP000501849"/>
    </source>
</evidence>
<evidence type="ECO:0000256" key="1">
    <source>
        <dbReference type="SAM" id="MobiDB-lite"/>
    </source>
</evidence>
<dbReference type="RefSeq" id="WP_168140506.1">
    <property type="nucleotide sequence ID" value="NZ_CP038797.1"/>
</dbReference>
<keyword evidence="2" id="KW-1133">Transmembrane helix</keyword>
<feature type="domain" description="YncI copper-binding" evidence="3">
    <location>
        <begin position="83"/>
        <end position="225"/>
    </location>
</feature>
<dbReference type="CDD" id="cd08545">
    <property type="entry name" value="YcnI_like"/>
    <property type="match status" value="1"/>
</dbReference>
<evidence type="ECO:0000259" key="3">
    <source>
        <dbReference type="Pfam" id="PF07987"/>
    </source>
</evidence>
<keyword evidence="5" id="KW-1185">Reference proteome</keyword>
<geneLocation type="plasmid" evidence="4 5">
    <name>unnamed1</name>
</geneLocation>
<dbReference type="AlphaFoldDB" id="A0A6H0RXT8"/>
<feature type="transmembrane region" description="Helical" evidence="2">
    <location>
        <begin position="58"/>
        <end position="84"/>
    </location>
</feature>
<keyword evidence="2" id="KW-0472">Membrane</keyword>
<feature type="transmembrane region" description="Helical" evidence="2">
    <location>
        <begin position="245"/>
        <end position="265"/>
    </location>
</feature>
<dbReference type="InterPro" id="IPR012533">
    <property type="entry name" value="YcnI-copper_dom"/>
</dbReference>
<name>A0A6H0RXT8_9MYCO</name>
<proteinExistence type="predicted"/>
<gene>
    <name evidence="4" type="ORF">EXE63_01535</name>
</gene>
<evidence type="ECO:0000256" key="2">
    <source>
        <dbReference type="SAM" id="Phobius"/>
    </source>
</evidence>
<dbReference type="InterPro" id="IPR038507">
    <property type="entry name" value="YcnI-like_sf"/>
</dbReference>
<keyword evidence="2" id="KW-0812">Transmembrane</keyword>
<feature type="region of interest" description="Disordered" evidence="1">
    <location>
        <begin position="203"/>
        <end position="235"/>
    </location>
</feature>
<dbReference type="Pfam" id="PF07987">
    <property type="entry name" value="DUF1775"/>
    <property type="match status" value="1"/>
</dbReference>